<dbReference type="RefSeq" id="WP_010459190.1">
    <property type="nucleotide sequence ID" value="NZ_CP005960.1"/>
</dbReference>
<keyword evidence="1" id="KW-1133">Transmembrane helix</keyword>
<feature type="transmembrane region" description="Helical" evidence="1">
    <location>
        <begin position="139"/>
        <end position="157"/>
    </location>
</feature>
<feature type="transmembrane region" description="Helical" evidence="1">
    <location>
        <begin position="164"/>
        <end position="184"/>
    </location>
</feature>
<evidence type="ECO:0000313" key="3">
    <source>
        <dbReference type="Proteomes" id="UP000026913"/>
    </source>
</evidence>
<proteinExistence type="predicted"/>
<keyword evidence="1" id="KW-0812">Transmembrane</keyword>
<reference evidence="2 3" key="1">
    <citation type="journal article" date="2012" name="J. Bacteriol.">
        <title>Genome sequence of cold-adapted Pseudomonas mandelii strain JR-1.</title>
        <authorList>
            <person name="Jang S.H."/>
            <person name="Kim J."/>
            <person name="Kim J."/>
            <person name="Hong S."/>
            <person name="Lee C."/>
        </authorList>
    </citation>
    <scope>NUCLEOTIDE SEQUENCE [LARGE SCALE GENOMIC DNA]</scope>
    <source>
        <strain evidence="2 3">JR-1</strain>
    </source>
</reference>
<sequence>MSNFPIVATVLAMILGLSVTRLLMGALTVFRIRRVAAPDWVALVWAVMLFTSQLDFWWAVNALPTIKATFSFAEFLLLVLLALSLFVSAALLLPSRSEDEQSGLRVYFEQDGRYALLSFSTYLVLGLIVNVLFFQVSPMALWGALDVVMIILPVCAFKAKSRKAYSTITLIYVPISALDVAITLTN</sequence>
<accession>A0A024E557</accession>
<keyword evidence="1" id="KW-0472">Membrane</keyword>
<organism evidence="2 3">
    <name type="scientific">Pseudomonas mandelii JR-1</name>
    <dbReference type="NCBI Taxonomy" id="1147786"/>
    <lineage>
        <taxon>Bacteria</taxon>
        <taxon>Pseudomonadati</taxon>
        <taxon>Pseudomonadota</taxon>
        <taxon>Gammaproteobacteria</taxon>
        <taxon>Pseudomonadales</taxon>
        <taxon>Pseudomonadaceae</taxon>
        <taxon>Pseudomonas</taxon>
    </lineage>
</organism>
<protein>
    <submittedName>
        <fullName evidence="2">Uncharacterized protein</fullName>
    </submittedName>
</protein>
<feature type="transmembrane region" description="Helical" evidence="1">
    <location>
        <begin position="42"/>
        <end position="60"/>
    </location>
</feature>
<feature type="transmembrane region" description="Helical" evidence="1">
    <location>
        <begin position="114"/>
        <end position="133"/>
    </location>
</feature>
<dbReference type="HOGENOM" id="CLU_1453265_0_0_6"/>
<evidence type="ECO:0000256" key="1">
    <source>
        <dbReference type="SAM" id="Phobius"/>
    </source>
</evidence>
<dbReference type="KEGG" id="pman:OU5_1000"/>
<dbReference type="EMBL" id="CP005960">
    <property type="protein sequence ID" value="AHZ68079.1"/>
    <property type="molecule type" value="Genomic_DNA"/>
</dbReference>
<gene>
    <name evidence="2" type="ORF">OU5_1000</name>
</gene>
<name>A0A024E557_9PSED</name>
<feature type="transmembrane region" description="Helical" evidence="1">
    <location>
        <begin position="6"/>
        <end position="30"/>
    </location>
</feature>
<evidence type="ECO:0000313" key="2">
    <source>
        <dbReference type="EMBL" id="AHZ68079.1"/>
    </source>
</evidence>
<dbReference type="OrthoDB" id="6870218at2"/>
<dbReference type="Proteomes" id="UP000026913">
    <property type="component" value="Chromosome"/>
</dbReference>
<dbReference type="AlphaFoldDB" id="A0A024E557"/>
<feature type="transmembrane region" description="Helical" evidence="1">
    <location>
        <begin position="72"/>
        <end position="93"/>
    </location>
</feature>